<dbReference type="SUPFAM" id="SSF103473">
    <property type="entry name" value="MFS general substrate transporter"/>
    <property type="match status" value="1"/>
</dbReference>
<dbReference type="GeneID" id="36593210"/>
<dbReference type="EMBL" id="KZ613856">
    <property type="protein sequence ID" value="PMD55002.1"/>
    <property type="molecule type" value="Genomic_DNA"/>
</dbReference>
<organism evidence="8 9">
    <name type="scientific">Hyaloscypha bicolor E</name>
    <dbReference type="NCBI Taxonomy" id="1095630"/>
    <lineage>
        <taxon>Eukaryota</taxon>
        <taxon>Fungi</taxon>
        <taxon>Dikarya</taxon>
        <taxon>Ascomycota</taxon>
        <taxon>Pezizomycotina</taxon>
        <taxon>Leotiomycetes</taxon>
        <taxon>Helotiales</taxon>
        <taxon>Hyaloscyphaceae</taxon>
        <taxon>Hyaloscypha</taxon>
        <taxon>Hyaloscypha bicolor</taxon>
    </lineage>
</organism>
<dbReference type="RefSeq" id="XP_024731906.1">
    <property type="nucleotide sequence ID" value="XM_024885133.1"/>
</dbReference>
<feature type="transmembrane region" description="Helical" evidence="6">
    <location>
        <begin position="303"/>
        <end position="324"/>
    </location>
</feature>
<feature type="transmembrane region" description="Helical" evidence="6">
    <location>
        <begin position="161"/>
        <end position="181"/>
    </location>
</feature>
<evidence type="ECO:0000256" key="3">
    <source>
        <dbReference type="ARBA" id="ARBA00022692"/>
    </source>
</evidence>
<sequence length="541" mass="57628">MEAAADGGKEITNTNGQMTSIHDSEVVQDEYPHGFRLAVLVGAVCMTVFLTSLDQTIVGTAIPKITDEFHGLSQVSWYGSAYFMCFGGFQSSWGKAFKYFSLKSTFIVTILLFEIGSLICATAPNSNAFIVGRAIAGIGGAGISTGGTIIFAFSAEPKNRPTLMSFVGVAYTIAAILGPLLGGAFTQRVSWRWCFYINLPLGGAALFLLAIFFHTPPAAKPLKANWKEKFLQMDPLGIVLAMGCIISFIIALQYGGQSHAWNSSVVVGLLVGFVLLLLALIGWEIFQGEYAMLPPRLLKRRALWAGCLFQLFFSGAYFLLLYYLPLFFQSIQGVNAIQSGVRNLPLVIAGSFAIVIGGITVTITRLTTPFMAIGSALGAIGTGLLYTMDAKTSTGKWIGYQILLGVAFAFPFQNSLNLAQADAEDAADLSTVSSTIYFFQVLGGAFSTSAAQSAFVNRVISSVRITAPEVDPQQLIFIGATQLRVVFPPDQLPGVLSAYLEGIKASFAVAIGMAGVSFLICFLVPWKKLPVGAAGSAVPAG</sequence>
<dbReference type="InterPro" id="IPR020846">
    <property type="entry name" value="MFS_dom"/>
</dbReference>
<dbReference type="OrthoDB" id="10021397at2759"/>
<feature type="transmembrane region" description="Helical" evidence="6">
    <location>
        <begin position="507"/>
        <end position="526"/>
    </location>
</feature>
<name>A0A2J6SW56_9HELO</name>
<accession>A0A2J6SW56</accession>
<feature type="transmembrane region" description="Helical" evidence="6">
    <location>
        <begin position="264"/>
        <end position="283"/>
    </location>
</feature>
<keyword evidence="2" id="KW-0813">Transport</keyword>
<feature type="transmembrane region" description="Helical" evidence="6">
    <location>
        <begin position="398"/>
        <end position="416"/>
    </location>
</feature>
<keyword evidence="5 6" id="KW-0472">Membrane</keyword>
<dbReference type="FunCoup" id="A0A2J6SW56">
    <property type="interactions" value="89"/>
</dbReference>
<keyword evidence="3 6" id="KW-0812">Transmembrane</keyword>
<keyword evidence="9" id="KW-1185">Reference proteome</keyword>
<feature type="transmembrane region" description="Helical" evidence="6">
    <location>
        <begin position="193"/>
        <end position="215"/>
    </location>
</feature>
<proteinExistence type="predicted"/>
<protein>
    <submittedName>
        <fullName evidence="8">MFS general substrate transporter</fullName>
    </submittedName>
</protein>
<dbReference type="GO" id="GO:0005886">
    <property type="term" value="C:plasma membrane"/>
    <property type="evidence" value="ECO:0007669"/>
    <property type="project" value="TreeGrafter"/>
</dbReference>
<dbReference type="InParanoid" id="A0A2J6SW56"/>
<dbReference type="Pfam" id="PF07690">
    <property type="entry name" value="MFS_1"/>
    <property type="match status" value="1"/>
</dbReference>
<reference evidence="8 9" key="1">
    <citation type="submission" date="2016-04" db="EMBL/GenBank/DDBJ databases">
        <title>A degradative enzymes factory behind the ericoid mycorrhizal symbiosis.</title>
        <authorList>
            <consortium name="DOE Joint Genome Institute"/>
            <person name="Martino E."/>
            <person name="Morin E."/>
            <person name="Grelet G."/>
            <person name="Kuo A."/>
            <person name="Kohler A."/>
            <person name="Daghino S."/>
            <person name="Barry K."/>
            <person name="Choi C."/>
            <person name="Cichocki N."/>
            <person name="Clum A."/>
            <person name="Copeland A."/>
            <person name="Hainaut M."/>
            <person name="Haridas S."/>
            <person name="Labutti K."/>
            <person name="Lindquist E."/>
            <person name="Lipzen A."/>
            <person name="Khouja H.-R."/>
            <person name="Murat C."/>
            <person name="Ohm R."/>
            <person name="Olson A."/>
            <person name="Spatafora J."/>
            <person name="Veneault-Fourrey C."/>
            <person name="Henrissat B."/>
            <person name="Grigoriev I."/>
            <person name="Martin F."/>
            <person name="Perotto S."/>
        </authorList>
    </citation>
    <scope>NUCLEOTIDE SEQUENCE [LARGE SCALE GENOMIC DNA]</scope>
    <source>
        <strain evidence="8 9">E</strain>
    </source>
</reference>
<comment type="subcellular location">
    <subcellularLocation>
        <location evidence="1">Membrane</location>
        <topology evidence="1">Multi-pass membrane protein</topology>
    </subcellularLocation>
</comment>
<evidence type="ECO:0000259" key="7">
    <source>
        <dbReference type="PROSITE" id="PS50850"/>
    </source>
</evidence>
<dbReference type="PROSITE" id="PS50850">
    <property type="entry name" value="MFS"/>
    <property type="match status" value="1"/>
</dbReference>
<dbReference type="Proteomes" id="UP000235371">
    <property type="component" value="Unassembled WGS sequence"/>
</dbReference>
<evidence type="ECO:0000313" key="8">
    <source>
        <dbReference type="EMBL" id="PMD55002.1"/>
    </source>
</evidence>
<dbReference type="PANTHER" id="PTHR23501">
    <property type="entry name" value="MAJOR FACILITATOR SUPERFAMILY"/>
    <property type="match status" value="1"/>
</dbReference>
<feature type="transmembrane region" description="Helical" evidence="6">
    <location>
        <begin position="105"/>
        <end position="123"/>
    </location>
</feature>
<feature type="transmembrane region" description="Helical" evidence="6">
    <location>
        <begin position="235"/>
        <end position="252"/>
    </location>
</feature>
<feature type="transmembrane region" description="Helical" evidence="6">
    <location>
        <begin position="75"/>
        <end position="93"/>
    </location>
</feature>
<evidence type="ECO:0000256" key="5">
    <source>
        <dbReference type="ARBA" id="ARBA00023136"/>
    </source>
</evidence>
<feature type="transmembrane region" description="Helical" evidence="6">
    <location>
        <begin position="135"/>
        <end position="155"/>
    </location>
</feature>
<evidence type="ECO:0000256" key="1">
    <source>
        <dbReference type="ARBA" id="ARBA00004141"/>
    </source>
</evidence>
<dbReference type="PANTHER" id="PTHR23501:SF177">
    <property type="entry name" value="MAJOR FACILITATOR SUPERFAMILY (MFS) PROFILE DOMAIN-CONTAINING PROTEIN-RELATED"/>
    <property type="match status" value="1"/>
</dbReference>
<feature type="transmembrane region" description="Helical" evidence="6">
    <location>
        <begin position="34"/>
        <end position="54"/>
    </location>
</feature>
<feature type="transmembrane region" description="Helical" evidence="6">
    <location>
        <begin position="369"/>
        <end position="386"/>
    </location>
</feature>
<dbReference type="InterPro" id="IPR011701">
    <property type="entry name" value="MFS"/>
</dbReference>
<evidence type="ECO:0000256" key="2">
    <source>
        <dbReference type="ARBA" id="ARBA00022448"/>
    </source>
</evidence>
<dbReference type="InterPro" id="IPR036259">
    <property type="entry name" value="MFS_trans_sf"/>
</dbReference>
<dbReference type="GO" id="GO:0022857">
    <property type="term" value="F:transmembrane transporter activity"/>
    <property type="evidence" value="ECO:0007669"/>
    <property type="project" value="InterPro"/>
</dbReference>
<evidence type="ECO:0000256" key="6">
    <source>
        <dbReference type="SAM" id="Phobius"/>
    </source>
</evidence>
<feature type="transmembrane region" description="Helical" evidence="6">
    <location>
        <begin position="436"/>
        <end position="456"/>
    </location>
</feature>
<dbReference type="FunFam" id="1.20.1720.10:FF:000012">
    <property type="entry name" value="MFS toxin efflux pump (AflT)"/>
    <property type="match status" value="1"/>
</dbReference>
<feature type="domain" description="Major facilitator superfamily (MFS) profile" evidence="7">
    <location>
        <begin position="40"/>
        <end position="541"/>
    </location>
</feature>
<evidence type="ECO:0000313" key="9">
    <source>
        <dbReference type="Proteomes" id="UP000235371"/>
    </source>
</evidence>
<dbReference type="Gene3D" id="1.20.1250.20">
    <property type="entry name" value="MFS general substrate transporter like domains"/>
    <property type="match status" value="1"/>
</dbReference>
<evidence type="ECO:0000256" key="4">
    <source>
        <dbReference type="ARBA" id="ARBA00022989"/>
    </source>
</evidence>
<dbReference type="AlphaFoldDB" id="A0A2J6SW56"/>
<dbReference type="Gene3D" id="1.20.1720.10">
    <property type="entry name" value="Multidrug resistance protein D"/>
    <property type="match status" value="1"/>
</dbReference>
<keyword evidence="4 6" id="KW-1133">Transmembrane helix</keyword>
<gene>
    <name evidence="8" type="ORF">K444DRAFT_645840</name>
</gene>
<feature type="transmembrane region" description="Helical" evidence="6">
    <location>
        <begin position="344"/>
        <end position="363"/>
    </location>
</feature>